<accession>A0ABP7ZH53</accession>
<dbReference type="Gene3D" id="2.40.30.10">
    <property type="entry name" value="Translation factors"/>
    <property type="match status" value="2"/>
</dbReference>
<feature type="domain" description="FAD-binding FR-type" evidence="1">
    <location>
        <begin position="12"/>
        <end position="122"/>
    </location>
</feature>
<evidence type="ECO:0000313" key="2">
    <source>
        <dbReference type="EMBL" id="GAA4157587.1"/>
    </source>
</evidence>
<dbReference type="PROSITE" id="PS51384">
    <property type="entry name" value="FAD_FR"/>
    <property type="match status" value="1"/>
</dbReference>
<dbReference type="Proteomes" id="UP001415169">
    <property type="component" value="Unassembled WGS sequence"/>
</dbReference>
<dbReference type="Pfam" id="PF08021">
    <property type="entry name" value="FAD_binding_9"/>
    <property type="match status" value="2"/>
</dbReference>
<evidence type="ECO:0000313" key="3">
    <source>
        <dbReference type="Proteomes" id="UP001415169"/>
    </source>
</evidence>
<gene>
    <name evidence="2" type="ORF">GCM10022286_09340</name>
</gene>
<dbReference type="InterPro" id="IPR013113">
    <property type="entry name" value="SIP_FAD-bd"/>
</dbReference>
<protein>
    <submittedName>
        <fullName evidence="2">Siderophore-interacting protein</fullName>
    </submittedName>
</protein>
<dbReference type="CDD" id="cd06193">
    <property type="entry name" value="siderophore_interacting"/>
    <property type="match status" value="1"/>
</dbReference>
<sequence>MAIRRERVRHELVRRTLTVVRTAAVTPRLVRVTLGGAELEGFAAPGPADHVKLFFPGGESRDYTPAAFRPAGDGGEEGDGAPELDIDFVLHGDEGPASAWAGRAAVGDELVIAGPRGSHLAPSGVSRIVLVVDETAFPAAGRWLTAAGDDVPVDVLAWPRDSAPEVYFEGRVPAQASVSTFSANELEGAVRSLAPFDEGTFFFLAGEATALVPVRRYLRRDLGLPSEQVQASGYWKHGTAGLDHHAPIDPSDPD</sequence>
<dbReference type="Gene3D" id="3.40.50.80">
    <property type="entry name" value="Nucleotide-binding domain of ferredoxin-NADP reductase (FNR) module"/>
    <property type="match status" value="1"/>
</dbReference>
<dbReference type="InterPro" id="IPR007037">
    <property type="entry name" value="SIP_rossman_dom"/>
</dbReference>
<dbReference type="PANTHER" id="PTHR30157">
    <property type="entry name" value="FERRIC REDUCTASE, NADPH-DEPENDENT"/>
    <property type="match status" value="1"/>
</dbReference>
<dbReference type="PANTHER" id="PTHR30157:SF0">
    <property type="entry name" value="NADPH-DEPENDENT FERRIC-CHELATE REDUCTASE"/>
    <property type="match status" value="1"/>
</dbReference>
<reference evidence="2" key="2">
    <citation type="submission" date="2023-12" db="EMBL/GenBank/DDBJ databases">
        <authorList>
            <person name="Sun Q."/>
            <person name="Inoue M."/>
        </authorList>
    </citation>
    <scope>NUCLEOTIDE SEQUENCE</scope>
    <source>
        <strain evidence="2">JCM 17590</strain>
    </source>
</reference>
<comment type="caution">
    <text evidence="2">The sequence shown here is derived from an EMBL/GenBank/DDBJ whole genome shotgun (WGS) entry which is preliminary data.</text>
</comment>
<name>A0ABP7ZH53_9MICO</name>
<dbReference type="SUPFAM" id="SSF63380">
    <property type="entry name" value="Riboflavin synthase domain-like"/>
    <property type="match status" value="1"/>
</dbReference>
<dbReference type="InterPro" id="IPR039374">
    <property type="entry name" value="SIP_fam"/>
</dbReference>
<reference evidence="2" key="1">
    <citation type="journal article" date="2014" name="Int. J. Syst. Evol. Microbiol.">
        <title>Complete genome of a new Firmicutes species belonging to the dominant human colonic microbiota ('Ruminococcus bicirculans') reveals two chromosomes and a selective capacity to utilize plant glucans.</title>
        <authorList>
            <consortium name="NISC Comparative Sequencing Program"/>
            <person name="Wegmann U."/>
            <person name="Louis P."/>
            <person name="Goesmann A."/>
            <person name="Henrissat B."/>
            <person name="Duncan S.H."/>
            <person name="Flint H.J."/>
        </authorList>
    </citation>
    <scope>NUCLEOTIDE SEQUENCE</scope>
    <source>
        <strain evidence="2">JCM 17590</strain>
    </source>
</reference>
<keyword evidence="3" id="KW-1185">Reference proteome</keyword>
<dbReference type="InterPro" id="IPR039261">
    <property type="entry name" value="FNR_nucleotide-bd"/>
</dbReference>
<dbReference type="EMBL" id="BAABBV010000001">
    <property type="protein sequence ID" value="GAA4157587.1"/>
    <property type="molecule type" value="Genomic_DNA"/>
</dbReference>
<dbReference type="Pfam" id="PF04954">
    <property type="entry name" value="SIP"/>
    <property type="match status" value="1"/>
</dbReference>
<evidence type="ECO:0000259" key="1">
    <source>
        <dbReference type="PROSITE" id="PS51384"/>
    </source>
</evidence>
<dbReference type="RefSeq" id="WP_344790583.1">
    <property type="nucleotide sequence ID" value="NZ_BAABBV010000001.1"/>
</dbReference>
<proteinExistence type="predicted"/>
<dbReference type="InterPro" id="IPR017927">
    <property type="entry name" value="FAD-bd_FR_type"/>
</dbReference>
<organism evidence="2 3">
    <name type="scientific">Gryllotalpicola daejeonensis</name>
    <dbReference type="NCBI Taxonomy" id="993087"/>
    <lineage>
        <taxon>Bacteria</taxon>
        <taxon>Bacillati</taxon>
        <taxon>Actinomycetota</taxon>
        <taxon>Actinomycetes</taxon>
        <taxon>Micrococcales</taxon>
        <taxon>Microbacteriaceae</taxon>
        <taxon>Gryllotalpicola</taxon>
    </lineage>
</organism>
<dbReference type="InterPro" id="IPR017938">
    <property type="entry name" value="Riboflavin_synthase-like_b-brl"/>
</dbReference>